<dbReference type="AlphaFoldDB" id="A0A1X3D9X9"/>
<sequence>MCNIGYSSPDWGMEAWYAAEDAAMARESEEISMMEYWLDDCLKIAAEIAPLYYKSCIDDGIDGDNESWHDWLIEEASMRDFGTRNWDTGEHDYELYEAMCLFCQRETEAFTDYTFVLTQTDNKQDA</sequence>
<organism evidence="1 2">
    <name type="scientific">Neisseria dentiae</name>
    <dbReference type="NCBI Taxonomy" id="194197"/>
    <lineage>
        <taxon>Bacteria</taxon>
        <taxon>Pseudomonadati</taxon>
        <taxon>Pseudomonadota</taxon>
        <taxon>Betaproteobacteria</taxon>
        <taxon>Neisseriales</taxon>
        <taxon>Neisseriaceae</taxon>
        <taxon>Neisseria</taxon>
    </lineage>
</organism>
<comment type="caution">
    <text evidence="1">The sequence shown here is derived from an EMBL/GenBank/DDBJ whole genome shotgun (WGS) entry which is preliminary data.</text>
</comment>
<dbReference type="STRING" id="194197.BWD09_07150"/>
<protein>
    <submittedName>
        <fullName evidence="1">Uncharacterized protein</fullName>
    </submittedName>
</protein>
<proteinExistence type="predicted"/>
<gene>
    <name evidence="1" type="ORF">BWD09_07150</name>
</gene>
<keyword evidence="2" id="KW-1185">Reference proteome</keyword>
<accession>A0A1X3D9X9</accession>
<name>A0A1X3D9X9_9NEIS</name>
<dbReference type="Proteomes" id="UP000193118">
    <property type="component" value="Unassembled WGS sequence"/>
</dbReference>
<evidence type="ECO:0000313" key="2">
    <source>
        <dbReference type="Proteomes" id="UP000193118"/>
    </source>
</evidence>
<reference evidence="2" key="1">
    <citation type="submission" date="2017-01" db="EMBL/GenBank/DDBJ databases">
        <authorList>
            <person name="Wolfgang W.J."/>
            <person name="Cole J."/>
            <person name="Wroblewski D."/>
            <person name="Mcginnis J."/>
            <person name="Musser K.A."/>
        </authorList>
    </citation>
    <scope>NUCLEOTIDE SEQUENCE [LARGE SCALE GENOMIC DNA]</scope>
    <source>
        <strain evidence="2">DSM 19151</strain>
    </source>
</reference>
<dbReference type="EMBL" id="MTBO01000015">
    <property type="protein sequence ID" value="OSI16532.1"/>
    <property type="molecule type" value="Genomic_DNA"/>
</dbReference>
<evidence type="ECO:0000313" key="1">
    <source>
        <dbReference type="EMBL" id="OSI16532.1"/>
    </source>
</evidence>